<keyword evidence="1" id="KW-0949">S-adenosyl-L-methionine</keyword>
<dbReference type="InterPro" id="IPR050377">
    <property type="entry name" value="Radical_SAM_PqqE_MftC-like"/>
</dbReference>
<dbReference type="PROSITE" id="PS51918">
    <property type="entry name" value="RADICAL_SAM"/>
    <property type="match status" value="1"/>
</dbReference>
<dbReference type="EMBL" id="CP058649">
    <property type="protein sequence ID" value="QUI25593.1"/>
    <property type="molecule type" value="Genomic_DNA"/>
</dbReference>
<accession>A0A8J8MQH3</accession>
<dbReference type="Pfam" id="PF04055">
    <property type="entry name" value="Radical_SAM"/>
    <property type="match status" value="1"/>
</dbReference>
<dbReference type="InterPro" id="IPR058240">
    <property type="entry name" value="rSAM_sf"/>
</dbReference>
<evidence type="ECO:0000259" key="5">
    <source>
        <dbReference type="PROSITE" id="PS51918"/>
    </source>
</evidence>
<keyword evidence="2" id="KW-0479">Metal-binding</keyword>
<dbReference type="Proteomes" id="UP000683246">
    <property type="component" value="Chromosome"/>
</dbReference>
<keyword evidence="7" id="KW-1185">Reference proteome</keyword>
<evidence type="ECO:0000256" key="4">
    <source>
        <dbReference type="ARBA" id="ARBA00023014"/>
    </source>
</evidence>
<evidence type="ECO:0000256" key="1">
    <source>
        <dbReference type="ARBA" id="ARBA00022691"/>
    </source>
</evidence>
<dbReference type="SFLD" id="SFLDG01067">
    <property type="entry name" value="SPASM/twitch_domain_containing"/>
    <property type="match status" value="1"/>
</dbReference>
<name>A0A8J8MQH3_9FIRM</name>
<evidence type="ECO:0000313" key="6">
    <source>
        <dbReference type="EMBL" id="QUI25593.1"/>
    </source>
</evidence>
<evidence type="ECO:0000313" key="7">
    <source>
        <dbReference type="Proteomes" id="UP000683246"/>
    </source>
</evidence>
<dbReference type="GO" id="GO:0051536">
    <property type="term" value="F:iron-sulfur cluster binding"/>
    <property type="evidence" value="ECO:0007669"/>
    <property type="project" value="UniProtKB-KW"/>
</dbReference>
<keyword evidence="4" id="KW-0411">Iron-sulfur</keyword>
<dbReference type="CDD" id="cd01335">
    <property type="entry name" value="Radical_SAM"/>
    <property type="match status" value="1"/>
</dbReference>
<feature type="domain" description="Radical SAM core" evidence="5">
    <location>
        <begin position="8"/>
        <end position="224"/>
    </location>
</feature>
<keyword evidence="3" id="KW-0408">Iron</keyword>
<dbReference type="SFLD" id="SFLDS00029">
    <property type="entry name" value="Radical_SAM"/>
    <property type="match status" value="1"/>
</dbReference>
<sequence>MLKVLNNIIRRKPILVVYDVTKLCNERCPMCNIWKEKSQDMPLHHIMEKAKKLRKFGIGYVFIQGGEPTLRTDLIAIIDVFIAHKIKPTVITNGILMNKALASEIAKRKCNLSISLDILGAEKYKKYRGLDAYEQVMANIKTIAPIKRQGNWTLTTTVSKLTRLDDVKAIEHLAESLGFMYAIRPYVYVNGIAGRKNNDLIYAYDDIEPIFRYMLNRARKNNYLASLIYEEHIKYIKGETMPTCDAMTYSIVMLEDGTYAPCIEFAHKAIDIDTLKEDKKAYNRMITTCNDKTPCYYNCAREIGVMMRKKWRILFNGFKVARQMIRYGNFF</sequence>
<proteinExistence type="predicted"/>
<dbReference type="InterPro" id="IPR013785">
    <property type="entry name" value="Aldolase_TIM"/>
</dbReference>
<dbReference type="AlphaFoldDB" id="A0A8J8MQH3"/>
<dbReference type="InterPro" id="IPR007197">
    <property type="entry name" value="rSAM"/>
</dbReference>
<dbReference type="GO" id="GO:0003824">
    <property type="term" value="F:catalytic activity"/>
    <property type="evidence" value="ECO:0007669"/>
    <property type="project" value="InterPro"/>
</dbReference>
<dbReference type="Gene3D" id="3.20.20.70">
    <property type="entry name" value="Aldolase class I"/>
    <property type="match status" value="1"/>
</dbReference>
<reference evidence="6" key="1">
    <citation type="submission" date="2020-07" db="EMBL/GenBank/DDBJ databases">
        <title>Vallitalea pronyensis genome.</title>
        <authorList>
            <person name="Postec A."/>
        </authorList>
    </citation>
    <scope>NUCLEOTIDE SEQUENCE</scope>
    <source>
        <strain evidence="6">FatNI3</strain>
    </source>
</reference>
<organism evidence="6 7">
    <name type="scientific">Vallitalea pronyensis</name>
    <dbReference type="NCBI Taxonomy" id="1348613"/>
    <lineage>
        <taxon>Bacteria</taxon>
        <taxon>Bacillati</taxon>
        <taxon>Bacillota</taxon>
        <taxon>Clostridia</taxon>
        <taxon>Lachnospirales</taxon>
        <taxon>Vallitaleaceae</taxon>
        <taxon>Vallitalea</taxon>
    </lineage>
</organism>
<dbReference type="SUPFAM" id="SSF102114">
    <property type="entry name" value="Radical SAM enzymes"/>
    <property type="match status" value="1"/>
</dbReference>
<dbReference type="PANTHER" id="PTHR11228">
    <property type="entry name" value="RADICAL SAM DOMAIN PROTEIN"/>
    <property type="match status" value="1"/>
</dbReference>
<dbReference type="PANTHER" id="PTHR11228:SF7">
    <property type="entry name" value="PQQA PEPTIDE CYCLASE"/>
    <property type="match status" value="1"/>
</dbReference>
<evidence type="ECO:0000256" key="2">
    <source>
        <dbReference type="ARBA" id="ARBA00022723"/>
    </source>
</evidence>
<dbReference type="KEGG" id="vpy:HZI73_04365"/>
<protein>
    <submittedName>
        <fullName evidence="6">Radical SAM protein</fullName>
    </submittedName>
</protein>
<dbReference type="GO" id="GO:0046872">
    <property type="term" value="F:metal ion binding"/>
    <property type="evidence" value="ECO:0007669"/>
    <property type="project" value="UniProtKB-KW"/>
</dbReference>
<gene>
    <name evidence="6" type="ORF">HZI73_04365</name>
</gene>
<evidence type="ECO:0000256" key="3">
    <source>
        <dbReference type="ARBA" id="ARBA00023004"/>
    </source>
</evidence>